<dbReference type="PANTHER" id="PTHR24173">
    <property type="entry name" value="ANKYRIN REPEAT CONTAINING"/>
    <property type="match status" value="1"/>
</dbReference>
<feature type="domain" description="Formyl transferase N-terminal" evidence="4">
    <location>
        <begin position="102"/>
        <end position="179"/>
    </location>
</feature>
<dbReference type="InterPro" id="IPR002110">
    <property type="entry name" value="Ankyrin_rpt"/>
</dbReference>
<evidence type="ECO:0000313" key="6">
    <source>
        <dbReference type="Proteomes" id="UP001589670"/>
    </source>
</evidence>
<sequence length="373" mass="41073">MTNNEPIAVFAYAFAHRKTQDFLLELAASGFRDVTVIGAPWKALPHADSNQYFPSMLRLASARNTPDVCRALGFAFHECEHDDVDAIAALRDKAGYSLGIIAGARIIKRAVIELFDEGILNIHPGKLPETAGLDLFFYTIMKNVPMGVTAHYIDSRVDAGDELFFEDTPLGPDDTIEVVQFNNYQSQIRALRLFIKRRDAGTLTRRPVERPRKNEPMTPQQKRAAVEAFPNWRVSQYRAQRGRALLAACRDGDADKAEKLLAAIPDLIEFRSAEGWTPLIIAAHGQHRGVVNALLARGADANASGRNGTTVLMYAKSALMGQDTPDFTILEALIEAGADPMRHDALGKDVFHYLWANGDTAVTAWLASKQAAT</sequence>
<dbReference type="Proteomes" id="UP001589670">
    <property type="component" value="Unassembled WGS sequence"/>
</dbReference>
<evidence type="ECO:0000259" key="4">
    <source>
        <dbReference type="Pfam" id="PF00551"/>
    </source>
</evidence>
<dbReference type="InterPro" id="IPR002376">
    <property type="entry name" value="Formyl_transf_N"/>
</dbReference>
<dbReference type="PROSITE" id="PS50297">
    <property type="entry name" value="ANK_REP_REGION"/>
    <property type="match status" value="1"/>
</dbReference>
<comment type="caution">
    <text evidence="5">The sequence shown here is derived from an EMBL/GenBank/DDBJ whole genome shotgun (WGS) entry which is preliminary data.</text>
</comment>
<dbReference type="Pfam" id="PF00551">
    <property type="entry name" value="Formyl_trans_N"/>
    <property type="match status" value="1"/>
</dbReference>
<gene>
    <name evidence="5" type="ORF">ACFFU4_08875</name>
</gene>
<keyword evidence="1" id="KW-0677">Repeat</keyword>
<dbReference type="Gene3D" id="1.25.40.20">
    <property type="entry name" value="Ankyrin repeat-containing domain"/>
    <property type="match status" value="1"/>
</dbReference>
<evidence type="ECO:0000313" key="5">
    <source>
        <dbReference type="EMBL" id="MFB9149859.1"/>
    </source>
</evidence>
<evidence type="ECO:0000256" key="3">
    <source>
        <dbReference type="PROSITE-ProRule" id="PRU00023"/>
    </source>
</evidence>
<proteinExistence type="predicted"/>
<protein>
    <submittedName>
        <fullName evidence="5">Ankyrin repeat domain-containing protein</fullName>
    </submittedName>
</protein>
<name>A0ABV5I0N4_9RHOB</name>
<dbReference type="RefSeq" id="WP_377069199.1">
    <property type="nucleotide sequence ID" value="NZ_JBHMEC010000015.1"/>
</dbReference>
<dbReference type="Pfam" id="PF12796">
    <property type="entry name" value="Ank_2"/>
    <property type="match status" value="1"/>
</dbReference>
<organism evidence="5 6">
    <name type="scientific">Roseovarius ramblicola</name>
    <dbReference type="NCBI Taxonomy" id="2022336"/>
    <lineage>
        <taxon>Bacteria</taxon>
        <taxon>Pseudomonadati</taxon>
        <taxon>Pseudomonadota</taxon>
        <taxon>Alphaproteobacteria</taxon>
        <taxon>Rhodobacterales</taxon>
        <taxon>Roseobacteraceae</taxon>
        <taxon>Roseovarius</taxon>
    </lineage>
</organism>
<dbReference type="SUPFAM" id="SSF48403">
    <property type="entry name" value="Ankyrin repeat"/>
    <property type="match status" value="1"/>
</dbReference>
<feature type="repeat" description="ANK" evidence="3">
    <location>
        <begin position="274"/>
        <end position="306"/>
    </location>
</feature>
<dbReference type="PANTHER" id="PTHR24173:SF74">
    <property type="entry name" value="ANKYRIN REPEAT DOMAIN-CONTAINING PROTEIN 16"/>
    <property type="match status" value="1"/>
</dbReference>
<accession>A0ABV5I0N4</accession>
<dbReference type="PROSITE" id="PS50088">
    <property type="entry name" value="ANK_REPEAT"/>
    <property type="match status" value="1"/>
</dbReference>
<evidence type="ECO:0000256" key="2">
    <source>
        <dbReference type="ARBA" id="ARBA00023043"/>
    </source>
</evidence>
<dbReference type="InterPro" id="IPR036770">
    <property type="entry name" value="Ankyrin_rpt-contain_sf"/>
</dbReference>
<dbReference type="SUPFAM" id="SSF53328">
    <property type="entry name" value="Formyltransferase"/>
    <property type="match status" value="1"/>
</dbReference>
<evidence type="ECO:0000256" key="1">
    <source>
        <dbReference type="ARBA" id="ARBA00022737"/>
    </source>
</evidence>
<keyword evidence="2 3" id="KW-0040">ANK repeat</keyword>
<dbReference type="Gene3D" id="3.40.50.170">
    <property type="entry name" value="Formyl transferase, N-terminal domain"/>
    <property type="match status" value="1"/>
</dbReference>
<dbReference type="EMBL" id="JBHMEC010000015">
    <property type="protein sequence ID" value="MFB9149859.1"/>
    <property type="molecule type" value="Genomic_DNA"/>
</dbReference>
<dbReference type="SMART" id="SM00248">
    <property type="entry name" value="ANK"/>
    <property type="match status" value="2"/>
</dbReference>
<reference evidence="5 6" key="1">
    <citation type="submission" date="2024-09" db="EMBL/GenBank/DDBJ databases">
        <authorList>
            <person name="Sun Q."/>
            <person name="Mori K."/>
        </authorList>
    </citation>
    <scope>NUCLEOTIDE SEQUENCE [LARGE SCALE GENOMIC DNA]</scope>
    <source>
        <strain evidence="5 6">CECT 9424</strain>
    </source>
</reference>
<keyword evidence="6" id="KW-1185">Reference proteome</keyword>
<dbReference type="InterPro" id="IPR036477">
    <property type="entry name" value="Formyl_transf_N_sf"/>
</dbReference>